<evidence type="ECO:0000256" key="3">
    <source>
        <dbReference type="ARBA" id="ARBA00022729"/>
    </source>
</evidence>
<dbReference type="Pfam" id="PF00082">
    <property type="entry name" value="Peptidase_S8"/>
    <property type="match status" value="1"/>
</dbReference>
<dbReference type="GO" id="GO:0006508">
    <property type="term" value="P:proteolysis"/>
    <property type="evidence" value="ECO:0007669"/>
    <property type="project" value="UniProtKB-KW"/>
</dbReference>
<keyword evidence="5" id="KW-0720">Serine protease</keyword>
<evidence type="ECO:0000313" key="8">
    <source>
        <dbReference type="EMBL" id="KAJ0960899.1"/>
    </source>
</evidence>
<evidence type="ECO:0000256" key="6">
    <source>
        <dbReference type="PROSITE-ProRule" id="PRU01240"/>
    </source>
</evidence>
<gene>
    <name evidence="8" type="ORF">J5N97_001197</name>
</gene>
<dbReference type="InterPro" id="IPR045051">
    <property type="entry name" value="SBT"/>
</dbReference>
<dbReference type="PROSITE" id="PS51892">
    <property type="entry name" value="SUBTILASE"/>
    <property type="match status" value="1"/>
</dbReference>
<dbReference type="PROSITE" id="PS00136">
    <property type="entry name" value="SUBTILASE_ASP"/>
    <property type="match status" value="1"/>
</dbReference>
<dbReference type="Proteomes" id="UP001085076">
    <property type="component" value="Unassembled WGS sequence"/>
</dbReference>
<reference evidence="8 9" key="1">
    <citation type="journal article" date="2022" name="Hortic Res">
        <title>The genome of Dioscorea zingiberensis sheds light on the biosynthesis, origin and evolution of the medicinally important diosgenin saponins.</title>
        <authorList>
            <person name="Li Y."/>
            <person name="Tan C."/>
            <person name="Li Z."/>
            <person name="Guo J."/>
            <person name="Li S."/>
            <person name="Chen X."/>
            <person name="Wang C."/>
            <person name="Dai X."/>
            <person name="Yang H."/>
            <person name="Song W."/>
            <person name="Hou L."/>
            <person name="Xu J."/>
            <person name="Tong Z."/>
            <person name="Xu A."/>
            <person name="Yuan X."/>
            <person name="Wang W."/>
            <person name="Yang Q."/>
            <person name="Chen L."/>
            <person name="Sun Z."/>
            <person name="Wang K."/>
            <person name="Pan B."/>
            <person name="Chen J."/>
            <person name="Bao Y."/>
            <person name="Liu F."/>
            <person name="Qi X."/>
            <person name="Gang D.R."/>
            <person name="Wen J."/>
            <person name="Li J."/>
        </authorList>
    </citation>
    <scope>NUCLEOTIDE SEQUENCE [LARGE SCALE GENOMIC DNA]</scope>
    <source>
        <strain evidence="8">Dzin_1.0</strain>
    </source>
</reference>
<comment type="similarity">
    <text evidence="1 6">Belongs to the peptidase S8 family.</text>
</comment>
<protein>
    <recommendedName>
        <fullName evidence="7">Peptidase S8/S53 domain-containing protein</fullName>
    </recommendedName>
</protein>
<dbReference type="InterPro" id="IPR015500">
    <property type="entry name" value="Peptidase_S8_subtilisin-rel"/>
</dbReference>
<dbReference type="EMBL" id="JAGGNH010000053">
    <property type="protein sequence ID" value="KAJ0960899.1"/>
    <property type="molecule type" value="Genomic_DNA"/>
</dbReference>
<evidence type="ECO:0000313" key="9">
    <source>
        <dbReference type="Proteomes" id="UP001085076"/>
    </source>
</evidence>
<dbReference type="PANTHER" id="PTHR10795">
    <property type="entry name" value="PROPROTEIN CONVERTASE SUBTILISIN/KEXIN"/>
    <property type="match status" value="1"/>
</dbReference>
<evidence type="ECO:0000256" key="2">
    <source>
        <dbReference type="ARBA" id="ARBA00022670"/>
    </source>
</evidence>
<dbReference type="InterPro" id="IPR000209">
    <property type="entry name" value="Peptidase_S8/S53_dom"/>
</dbReference>
<dbReference type="SUPFAM" id="SSF52743">
    <property type="entry name" value="Subtilisin-like"/>
    <property type="match status" value="1"/>
</dbReference>
<evidence type="ECO:0000259" key="7">
    <source>
        <dbReference type="Pfam" id="PF00082"/>
    </source>
</evidence>
<dbReference type="GO" id="GO:0004252">
    <property type="term" value="F:serine-type endopeptidase activity"/>
    <property type="evidence" value="ECO:0007669"/>
    <property type="project" value="InterPro"/>
</dbReference>
<dbReference type="InterPro" id="IPR022398">
    <property type="entry name" value="Peptidase_S8_His-AS"/>
</dbReference>
<name>A0A9D5BU17_9LILI</name>
<keyword evidence="2" id="KW-0645">Protease</keyword>
<keyword evidence="3" id="KW-0732">Signal</keyword>
<sequence length="134" mass="14076">MESMEGFLYAQQDKELSLRTTYTPSFIGLRQRDGLWVDSFKGQGVIIGVIDSGIAPGHASFLESTVIGAVSFQSGKIGPPIDLKEEGHGMHCAGIAAGSMVPDANVRGIAKGIASGVAPRAHLAIYQSCTETLL</sequence>
<proteinExistence type="inferred from homology"/>
<evidence type="ECO:0000256" key="5">
    <source>
        <dbReference type="ARBA" id="ARBA00022825"/>
    </source>
</evidence>
<feature type="domain" description="Peptidase S8/S53" evidence="7">
    <location>
        <begin position="42"/>
        <end position="130"/>
    </location>
</feature>
<evidence type="ECO:0000256" key="1">
    <source>
        <dbReference type="ARBA" id="ARBA00011073"/>
    </source>
</evidence>
<dbReference type="InterPro" id="IPR036852">
    <property type="entry name" value="Peptidase_S8/S53_dom_sf"/>
</dbReference>
<dbReference type="Gene3D" id="3.40.50.200">
    <property type="entry name" value="Peptidase S8/S53 domain"/>
    <property type="match status" value="1"/>
</dbReference>
<dbReference type="PROSITE" id="PS00137">
    <property type="entry name" value="SUBTILASE_HIS"/>
    <property type="match status" value="1"/>
</dbReference>
<keyword evidence="9" id="KW-1185">Reference proteome</keyword>
<accession>A0A9D5BU17</accession>
<dbReference type="InterPro" id="IPR023827">
    <property type="entry name" value="Peptidase_S8_Asp-AS"/>
</dbReference>
<dbReference type="PRINTS" id="PR00723">
    <property type="entry name" value="SUBTILISIN"/>
</dbReference>
<evidence type="ECO:0000256" key="4">
    <source>
        <dbReference type="ARBA" id="ARBA00022801"/>
    </source>
</evidence>
<organism evidence="8 9">
    <name type="scientific">Dioscorea zingiberensis</name>
    <dbReference type="NCBI Taxonomy" id="325984"/>
    <lineage>
        <taxon>Eukaryota</taxon>
        <taxon>Viridiplantae</taxon>
        <taxon>Streptophyta</taxon>
        <taxon>Embryophyta</taxon>
        <taxon>Tracheophyta</taxon>
        <taxon>Spermatophyta</taxon>
        <taxon>Magnoliopsida</taxon>
        <taxon>Liliopsida</taxon>
        <taxon>Dioscoreales</taxon>
        <taxon>Dioscoreaceae</taxon>
        <taxon>Dioscorea</taxon>
    </lineage>
</organism>
<comment type="caution">
    <text evidence="8">The sequence shown here is derived from an EMBL/GenBank/DDBJ whole genome shotgun (WGS) entry which is preliminary data.</text>
</comment>
<dbReference type="AlphaFoldDB" id="A0A9D5BU17"/>
<comment type="caution">
    <text evidence="6">Lacks conserved residue(s) required for the propagation of feature annotation.</text>
</comment>
<keyword evidence="4" id="KW-0378">Hydrolase</keyword>
<dbReference type="OrthoDB" id="784830at2759"/>